<dbReference type="Proteomes" id="UP000037510">
    <property type="component" value="Unassembled WGS sequence"/>
</dbReference>
<gene>
    <name evidence="2" type="ORF">OBRU01_03173</name>
</gene>
<evidence type="ECO:0000259" key="1">
    <source>
        <dbReference type="Pfam" id="PF14222"/>
    </source>
</evidence>
<keyword evidence="3" id="KW-1185">Reference proteome</keyword>
<dbReference type="STRING" id="104452.A0A0L7LQV8"/>
<dbReference type="InterPro" id="IPR039867">
    <property type="entry name" value="Furry/Tao3/Mor2"/>
</dbReference>
<organism evidence="2 3">
    <name type="scientific">Operophtera brumata</name>
    <name type="common">Winter moth</name>
    <name type="synonym">Phalaena brumata</name>
    <dbReference type="NCBI Taxonomy" id="104452"/>
    <lineage>
        <taxon>Eukaryota</taxon>
        <taxon>Metazoa</taxon>
        <taxon>Ecdysozoa</taxon>
        <taxon>Arthropoda</taxon>
        <taxon>Hexapoda</taxon>
        <taxon>Insecta</taxon>
        <taxon>Pterygota</taxon>
        <taxon>Neoptera</taxon>
        <taxon>Endopterygota</taxon>
        <taxon>Lepidoptera</taxon>
        <taxon>Glossata</taxon>
        <taxon>Ditrysia</taxon>
        <taxon>Geometroidea</taxon>
        <taxon>Geometridae</taxon>
        <taxon>Larentiinae</taxon>
        <taxon>Operophtera</taxon>
    </lineage>
</organism>
<dbReference type="GO" id="GO:0031175">
    <property type="term" value="P:neuron projection development"/>
    <property type="evidence" value="ECO:0007669"/>
    <property type="project" value="TreeGrafter"/>
</dbReference>
<evidence type="ECO:0000313" key="3">
    <source>
        <dbReference type="Proteomes" id="UP000037510"/>
    </source>
</evidence>
<accession>A0A0L7LQV8</accession>
<dbReference type="GO" id="GO:0005938">
    <property type="term" value="C:cell cortex"/>
    <property type="evidence" value="ECO:0007669"/>
    <property type="project" value="TreeGrafter"/>
</dbReference>
<proteinExistence type="predicted"/>
<dbReference type="EMBL" id="JTDY01000289">
    <property type="protein sequence ID" value="KOB77883.1"/>
    <property type="molecule type" value="Genomic_DNA"/>
</dbReference>
<name>A0A0L7LQV8_OPEBR</name>
<dbReference type="GO" id="GO:0030427">
    <property type="term" value="C:site of polarized growth"/>
    <property type="evidence" value="ECO:0007669"/>
    <property type="project" value="TreeGrafter"/>
</dbReference>
<sequence>MDEELRGLSFQSLQTLIVDFPEWRQDVLAGFTQFLAKEVQDTSPQLVENGLRMLLQLLTSWRNGEPGAATAPAKSEPLAHVIRGVEALALVMLCQCRAYPRRLAQHVLRYTRALHSALRTRRHLAHSGCSSMRMDRVLSKLLLEKLQLTHEEPALIDAADAHVPQLTARCLPLLPPAEKQALLAAAAPDLAWLVERTHAVWTAGLQHDETSSKNSWSGSASSGADPWEVWKYYMMMAYLVVPAVPSPVIRCASPDLSLRYAHRHTDTHTHTHT</sequence>
<comment type="caution">
    <text evidence="2">The sequence shown here is derived from an EMBL/GenBank/DDBJ whole genome shotgun (WGS) entry which is preliminary data.</text>
</comment>
<dbReference type="Pfam" id="PF14222">
    <property type="entry name" value="MOR2-PAG1_N"/>
    <property type="match status" value="1"/>
</dbReference>
<dbReference type="PANTHER" id="PTHR12295:SF30">
    <property type="entry name" value="PROTEIN FURRY"/>
    <property type="match status" value="1"/>
</dbReference>
<feature type="domain" description="Cell morphogenesis protein N-terminal" evidence="1">
    <location>
        <begin position="1"/>
        <end position="61"/>
    </location>
</feature>
<dbReference type="PANTHER" id="PTHR12295">
    <property type="entry name" value="FURRY-RELATED"/>
    <property type="match status" value="1"/>
</dbReference>
<dbReference type="AlphaFoldDB" id="A0A0L7LQV8"/>
<dbReference type="GO" id="GO:0000902">
    <property type="term" value="P:cell morphogenesis"/>
    <property type="evidence" value="ECO:0007669"/>
    <property type="project" value="InterPro"/>
</dbReference>
<dbReference type="InterPro" id="IPR025614">
    <property type="entry name" value="Cell_morpho_N"/>
</dbReference>
<evidence type="ECO:0000313" key="2">
    <source>
        <dbReference type="EMBL" id="KOB77883.1"/>
    </source>
</evidence>
<reference evidence="2 3" key="1">
    <citation type="journal article" date="2015" name="Genome Biol. Evol.">
        <title>The genome of winter moth (Operophtera brumata) provides a genomic perspective on sexual dimorphism and phenology.</title>
        <authorList>
            <person name="Derks M.F."/>
            <person name="Smit S."/>
            <person name="Salis L."/>
            <person name="Schijlen E."/>
            <person name="Bossers A."/>
            <person name="Mateman C."/>
            <person name="Pijl A.S."/>
            <person name="de Ridder D."/>
            <person name="Groenen M.A."/>
            <person name="Visser M.E."/>
            <person name="Megens H.J."/>
        </authorList>
    </citation>
    <scope>NUCLEOTIDE SEQUENCE [LARGE SCALE GENOMIC DNA]</scope>
    <source>
        <strain evidence="2">WM2013NL</strain>
        <tissue evidence="2">Head and thorax</tissue>
    </source>
</reference>
<protein>
    <submittedName>
        <fullName evidence="2">Protein furry-like protein-like</fullName>
    </submittedName>
</protein>